<keyword evidence="1" id="KW-0472">Membrane</keyword>
<keyword evidence="1" id="KW-1133">Transmembrane helix</keyword>
<evidence type="ECO:0000313" key="3">
    <source>
        <dbReference type="Proteomes" id="UP000599523"/>
    </source>
</evidence>
<dbReference type="NCBIfam" id="TIGR02532">
    <property type="entry name" value="IV_pilin_GFxxxE"/>
    <property type="match status" value="1"/>
</dbReference>
<feature type="transmembrane region" description="Helical" evidence="1">
    <location>
        <begin position="20"/>
        <end position="40"/>
    </location>
</feature>
<keyword evidence="3" id="KW-1185">Reference proteome</keyword>
<sequence length="148" mass="15923">MKPYLHSPNTWRTDESGATLIEVLVAIVVLSIGLLGLAGLQMTGLQSNHSAYLRSQATLLAYDLSDRMRVQRQAALSGAFDDASPSAERIGWNNEVASMLGAGATGSVVRNGADVTITITWNDDRGRIRGQGEVATVTNVNFVYRTEL</sequence>
<accession>A0A972J8I8</accession>
<gene>
    <name evidence="2" type="primary">pilV</name>
    <name evidence="2" type="ORF">GPA21_10080</name>
</gene>
<dbReference type="RefSeq" id="WP_168988074.1">
    <property type="nucleotide sequence ID" value="NZ_CAWPHM010000277.1"/>
</dbReference>
<comment type="caution">
    <text evidence="2">The sequence shown here is derived from an EMBL/GenBank/DDBJ whole genome shotgun (WGS) entry which is preliminary data.</text>
</comment>
<evidence type="ECO:0000313" key="2">
    <source>
        <dbReference type="EMBL" id="NMG03321.1"/>
    </source>
</evidence>
<keyword evidence="1" id="KW-0812">Transmembrane</keyword>
<name>A0A972J8I8_9RHOO</name>
<protein>
    <submittedName>
        <fullName evidence="2">Type IV pilus modification protein PilV</fullName>
    </submittedName>
</protein>
<reference evidence="2" key="1">
    <citation type="submission" date="2019-12" db="EMBL/GenBank/DDBJ databases">
        <title>Comparative genomics gives insights into the taxonomy of the Azoarcus-Aromatoleum group and reveals separate origins of nif in the plant-associated Azoarcus and non-plant-associated Aromatoleum sub-groups.</title>
        <authorList>
            <person name="Lafos M."/>
            <person name="Maluk M."/>
            <person name="Batista M."/>
            <person name="Junghare M."/>
            <person name="Carmona M."/>
            <person name="Faoro H."/>
            <person name="Cruz L.M."/>
            <person name="Battistoni F."/>
            <person name="De Souza E."/>
            <person name="Pedrosa F."/>
            <person name="Chen W.-M."/>
            <person name="Poole P.S."/>
            <person name="Dixon R.A."/>
            <person name="James E.K."/>
        </authorList>
    </citation>
    <scope>NUCLEOTIDE SEQUENCE</scope>
    <source>
        <strain evidence="2">NSC3</strain>
    </source>
</reference>
<dbReference type="Pfam" id="PF07963">
    <property type="entry name" value="N_methyl"/>
    <property type="match status" value="1"/>
</dbReference>
<evidence type="ECO:0000256" key="1">
    <source>
        <dbReference type="SAM" id="Phobius"/>
    </source>
</evidence>
<dbReference type="AlphaFoldDB" id="A0A972J8I8"/>
<dbReference type="InterPro" id="IPR013362">
    <property type="entry name" value="Pilus_4_PilV"/>
</dbReference>
<organism evidence="2 3">
    <name type="scientific">Azoarcus taiwanensis</name>
    <dbReference type="NCBI Taxonomy" id="666964"/>
    <lineage>
        <taxon>Bacteria</taxon>
        <taxon>Pseudomonadati</taxon>
        <taxon>Pseudomonadota</taxon>
        <taxon>Betaproteobacteria</taxon>
        <taxon>Rhodocyclales</taxon>
        <taxon>Zoogloeaceae</taxon>
        <taxon>Azoarcus</taxon>
    </lineage>
</organism>
<dbReference type="Proteomes" id="UP000599523">
    <property type="component" value="Unassembled WGS sequence"/>
</dbReference>
<dbReference type="NCBIfam" id="TIGR02523">
    <property type="entry name" value="type_IV_pilV"/>
    <property type="match status" value="1"/>
</dbReference>
<dbReference type="InterPro" id="IPR012902">
    <property type="entry name" value="N_methyl_site"/>
</dbReference>
<dbReference type="EMBL" id="WTVM01000051">
    <property type="protein sequence ID" value="NMG03321.1"/>
    <property type="molecule type" value="Genomic_DNA"/>
</dbReference>
<proteinExistence type="predicted"/>